<protein>
    <submittedName>
        <fullName evidence="1">Uncharacterized protein</fullName>
    </submittedName>
</protein>
<keyword evidence="2" id="KW-1185">Reference proteome</keyword>
<dbReference type="AlphaFoldDB" id="A0AAD4UVT3"/>
<name>A0AAD4UVT3_PRUDU</name>
<dbReference type="Proteomes" id="UP001054821">
    <property type="component" value="Chromosome 8"/>
</dbReference>
<evidence type="ECO:0000313" key="1">
    <source>
        <dbReference type="EMBL" id="KAI5313593.1"/>
    </source>
</evidence>
<proteinExistence type="predicted"/>
<accession>A0AAD4UVT3</accession>
<dbReference type="EMBL" id="JAJFAZ020000008">
    <property type="protein sequence ID" value="KAI5313593.1"/>
    <property type="molecule type" value="Genomic_DNA"/>
</dbReference>
<comment type="caution">
    <text evidence="1">The sequence shown here is derived from an EMBL/GenBank/DDBJ whole genome shotgun (WGS) entry which is preliminary data.</text>
</comment>
<evidence type="ECO:0000313" key="2">
    <source>
        <dbReference type="Proteomes" id="UP001054821"/>
    </source>
</evidence>
<gene>
    <name evidence="1" type="ORF">L3X38_042769</name>
</gene>
<organism evidence="1 2">
    <name type="scientific">Prunus dulcis</name>
    <name type="common">Almond</name>
    <name type="synonym">Amygdalus dulcis</name>
    <dbReference type="NCBI Taxonomy" id="3755"/>
    <lineage>
        <taxon>Eukaryota</taxon>
        <taxon>Viridiplantae</taxon>
        <taxon>Streptophyta</taxon>
        <taxon>Embryophyta</taxon>
        <taxon>Tracheophyta</taxon>
        <taxon>Spermatophyta</taxon>
        <taxon>Magnoliopsida</taxon>
        <taxon>eudicotyledons</taxon>
        <taxon>Gunneridae</taxon>
        <taxon>Pentapetalae</taxon>
        <taxon>rosids</taxon>
        <taxon>fabids</taxon>
        <taxon>Rosales</taxon>
        <taxon>Rosaceae</taxon>
        <taxon>Amygdaloideae</taxon>
        <taxon>Amygdaleae</taxon>
        <taxon>Prunus</taxon>
    </lineage>
</organism>
<sequence>MRFPPNLLFLGPSHCDDFTLDQLLHLTVEVAAAAMAPPDSVAPPYGPVVENITPAHAVPPHHCPATGTSYSCTTSQWNLRHTVLASLPIIAPSWRKCDRSFLCCDA</sequence>
<reference evidence="1 2" key="1">
    <citation type="journal article" date="2022" name="G3 (Bethesda)">
        <title>Whole-genome sequence and methylome profiling of the almond [Prunus dulcis (Mill.) D.A. Webb] cultivar 'Nonpareil'.</title>
        <authorList>
            <person name="D'Amico-Willman K.M."/>
            <person name="Ouma W.Z."/>
            <person name="Meulia T."/>
            <person name="Sideli G.M."/>
            <person name="Gradziel T.M."/>
            <person name="Fresnedo-Ramirez J."/>
        </authorList>
    </citation>
    <scope>NUCLEOTIDE SEQUENCE [LARGE SCALE GENOMIC DNA]</scope>
    <source>
        <strain evidence="1">Clone GOH B32 T37-40</strain>
    </source>
</reference>